<feature type="compositionally biased region" description="Basic and acidic residues" evidence="1">
    <location>
        <begin position="135"/>
        <end position="144"/>
    </location>
</feature>
<dbReference type="Proteomes" id="UP001458880">
    <property type="component" value="Unassembled WGS sequence"/>
</dbReference>
<feature type="compositionally biased region" description="Polar residues" evidence="1">
    <location>
        <begin position="30"/>
        <end position="44"/>
    </location>
</feature>
<comment type="caution">
    <text evidence="2">The sequence shown here is derived from an EMBL/GenBank/DDBJ whole genome shotgun (WGS) entry which is preliminary data.</text>
</comment>
<name>A0AAW1MHC0_POPJA</name>
<feature type="region of interest" description="Disordered" evidence="1">
    <location>
        <begin position="113"/>
        <end position="173"/>
    </location>
</feature>
<protein>
    <submittedName>
        <fullName evidence="2">Uncharacterized protein</fullName>
    </submittedName>
</protein>
<accession>A0AAW1MHC0</accession>
<dbReference type="AlphaFoldDB" id="A0AAW1MHC0"/>
<proteinExistence type="predicted"/>
<feature type="region of interest" description="Disordered" evidence="1">
    <location>
        <begin position="1"/>
        <end position="48"/>
    </location>
</feature>
<organism evidence="2 3">
    <name type="scientific">Popillia japonica</name>
    <name type="common">Japanese beetle</name>
    <dbReference type="NCBI Taxonomy" id="7064"/>
    <lineage>
        <taxon>Eukaryota</taxon>
        <taxon>Metazoa</taxon>
        <taxon>Ecdysozoa</taxon>
        <taxon>Arthropoda</taxon>
        <taxon>Hexapoda</taxon>
        <taxon>Insecta</taxon>
        <taxon>Pterygota</taxon>
        <taxon>Neoptera</taxon>
        <taxon>Endopterygota</taxon>
        <taxon>Coleoptera</taxon>
        <taxon>Polyphaga</taxon>
        <taxon>Scarabaeiformia</taxon>
        <taxon>Scarabaeidae</taxon>
        <taxon>Rutelinae</taxon>
        <taxon>Popillia</taxon>
    </lineage>
</organism>
<reference evidence="2 3" key="1">
    <citation type="journal article" date="2024" name="BMC Genomics">
        <title>De novo assembly and annotation of Popillia japonica's genome with initial clues to its potential as an invasive pest.</title>
        <authorList>
            <person name="Cucini C."/>
            <person name="Boschi S."/>
            <person name="Funari R."/>
            <person name="Cardaioli E."/>
            <person name="Iannotti N."/>
            <person name="Marturano G."/>
            <person name="Paoli F."/>
            <person name="Bruttini M."/>
            <person name="Carapelli A."/>
            <person name="Frati F."/>
            <person name="Nardi F."/>
        </authorList>
    </citation>
    <scope>NUCLEOTIDE SEQUENCE [LARGE SCALE GENOMIC DNA]</scope>
    <source>
        <strain evidence="2">DMR45628</strain>
    </source>
</reference>
<dbReference type="EMBL" id="JASPKY010000046">
    <property type="protein sequence ID" value="KAK9745719.1"/>
    <property type="molecule type" value="Genomic_DNA"/>
</dbReference>
<evidence type="ECO:0000313" key="2">
    <source>
        <dbReference type="EMBL" id="KAK9745719.1"/>
    </source>
</evidence>
<sequence length="173" mass="19839">MEDHDDITDSDDEYVPESETDTEDGMKIGYSSNINDISAHTTPSKARKRKTNILEWKINKKKILRTAGKEYKSGKKVYRETKNYRVTFTHAHVELPEAEAEEELVENAFNTACTEGDLPNRPVNVPSSSFATPKRQIENTDRYPRKGGYIGNEKKKQYEKCDNTDSKAQEEEN</sequence>
<feature type="compositionally biased region" description="Basic and acidic residues" evidence="1">
    <location>
        <begin position="152"/>
        <end position="173"/>
    </location>
</feature>
<evidence type="ECO:0000313" key="3">
    <source>
        <dbReference type="Proteomes" id="UP001458880"/>
    </source>
</evidence>
<evidence type="ECO:0000256" key="1">
    <source>
        <dbReference type="SAM" id="MobiDB-lite"/>
    </source>
</evidence>
<keyword evidence="3" id="KW-1185">Reference proteome</keyword>
<feature type="compositionally biased region" description="Acidic residues" evidence="1">
    <location>
        <begin position="1"/>
        <end position="23"/>
    </location>
</feature>
<gene>
    <name evidence="2" type="ORF">QE152_g6723</name>
</gene>